<dbReference type="OrthoDB" id="2942533at2759"/>
<dbReference type="InterPro" id="IPR019734">
    <property type="entry name" value="TPR_rpt"/>
</dbReference>
<dbReference type="CTD" id="6674"/>
<dbReference type="Pfam" id="PF13877">
    <property type="entry name" value="RPAP3_C"/>
    <property type="match status" value="1"/>
</dbReference>
<name>A0A6P7Z6Q0_9AMPH</name>
<feature type="repeat" description="TPR" evidence="5">
    <location>
        <begin position="280"/>
        <end position="313"/>
    </location>
</feature>
<keyword evidence="8" id="KW-1185">Reference proteome</keyword>
<protein>
    <submittedName>
        <fullName evidence="9">Sperm-associated antigen 1 isoform X1</fullName>
    </submittedName>
</protein>
<dbReference type="InParanoid" id="A0A6P7Z6Q0"/>
<dbReference type="InterPro" id="IPR025986">
    <property type="entry name" value="RPAP3-like_C"/>
</dbReference>
<feature type="compositionally biased region" description="Basic and acidic residues" evidence="6">
    <location>
        <begin position="391"/>
        <end position="401"/>
    </location>
</feature>
<keyword evidence="4 5" id="KW-0802">TPR repeat</keyword>
<evidence type="ECO:0000313" key="9">
    <source>
        <dbReference type="RefSeq" id="XP_030073138.1"/>
    </source>
</evidence>
<dbReference type="FunFam" id="1.25.40.10:FF:000221">
    <property type="entry name" value="Mitochondrial import receptor subunit TOM34"/>
    <property type="match status" value="1"/>
</dbReference>
<dbReference type="AlphaFoldDB" id="A0A6P7Z6Q0"/>
<dbReference type="SMART" id="SM00028">
    <property type="entry name" value="TPR"/>
    <property type="match status" value="9"/>
</dbReference>
<dbReference type="FunCoup" id="A0A6P7Z6Q0">
    <property type="interactions" value="365"/>
</dbReference>
<dbReference type="KEGG" id="muo:115479406"/>
<evidence type="ECO:0000256" key="5">
    <source>
        <dbReference type="PROSITE-ProRule" id="PRU00339"/>
    </source>
</evidence>
<feature type="repeat" description="TPR" evidence="5">
    <location>
        <begin position="660"/>
        <end position="693"/>
    </location>
</feature>
<dbReference type="Pfam" id="PF00515">
    <property type="entry name" value="TPR_1"/>
    <property type="match status" value="1"/>
</dbReference>
<feature type="compositionally biased region" description="Polar residues" evidence="6">
    <location>
        <begin position="402"/>
        <end position="417"/>
    </location>
</feature>
<dbReference type="RefSeq" id="XP_030073138.1">
    <property type="nucleotide sequence ID" value="XM_030217278.1"/>
</dbReference>
<dbReference type="GeneID" id="115479406"/>
<accession>A0A6P7Z6Q0</accession>
<dbReference type="PROSITE" id="PS50005">
    <property type="entry name" value="TPR"/>
    <property type="match status" value="3"/>
</dbReference>
<dbReference type="SUPFAM" id="SSF48452">
    <property type="entry name" value="TPR-like"/>
    <property type="match status" value="3"/>
</dbReference>
<gene>
    <name evidence="9" type="primary">SPAG1</name>
</gene>
<feature type="compositionally biased region" description="Basic and acidic residues" evidence="6">
    <location>
        <begin position="439"/>
        <end position="468"/>
    </location>
</feature>
<dbReference type="InterPro" id="IPR011990">
    <property type="entry name" value="TPR-like_helical_dom_sf"/>
</dbReference>
<dbReference type="Pfam" id="PF13432">
    <property type="entry name" value="TPR_16"/>
    <property type="match status" value="1"/>
</dbReference>
<dbReference type="InterPro" id="IPR051982">
    <property type="entry name" value="CiliaryAsmbly_MitoImport"/>
</dbReference>
<dbReference type="PANTHER" id="PTHR45984:SF3">
    <property type="entry name" value="SPERM-ASSOCIATED ANTIGEN 1"/>
    <property type="match status" value="1"/>
</dbReference>
<feature type="compositionally biased region" description="Basic and acidic residues" evidence="6">
    <location>
        <begin position="351"/>
        <end position="362"/>
    </location>
</feature>
<evidence type="ECO:0000256" key="2">
    <source>
        <dbReference type="ARBA" id="ARBA00022490"/>
    </source>
</evidence>
<feature type="region of interest" description="Disordered" evidence="6">
    <location>
        <begin position="338"/>
        <end position="471"/>
    </location>
</feature>
<keyword evidence="3" id="KW-0677">Repeat</keyword>
<dbReference type="Pfam" id="PF13181">
    <property type="entry name" value="TPR_8"/>
    <property type="match status" value="2"/>
</dbReference>
<dbReference type="Gene3D" id="1.25.40.10">
    <property type="entry name" value="Tetratricopeptide repeat domain"/>
    <property type="match status" value="3"/>
</dbReference>
<comment type="subcellular location">
    <subcellularLocation>
        <location evidence="1">Cytoplasm</location>
    </subcellularLocation>
</comment>
<organism evidence="8 9">
    <name type="scientific">Microcaecilia unicolor</name>
    <dbReference type="NCBI Taxonomy" id="1415580"/>
    <lineage>
        <taxon>Eukaryota</taxon>
        <taxon>Metazoa</taxon>
        <taxon>Chordata</taxon>
        <taxon>Craniata</taxon>
        <taxon>Vertebrata</taxon>
        <taxon>Euteleostomi</taxon>
        <taxon>Amphibia</taxon>
        <taxon>Gymnophiona</taxon>
        <taxon>Siphonopidae</taxon>
        <taxon>Microcaecilia</taxon>
    </lineage>
</organism>
<feature type="domain" description="RNA-polymerase II-associated protein 3-like C-terminal" evidence="7">
    <location>
        <begin position="839"/>
        <end position="929"/>
    </location>
</feature>
<sequence>MSAQEVSSLLNCGTTKTFHIPIDHLDYTFIEKCTDVKHLEKILRILRSGEEGHYPDLTEFCENQLASLSPKNRALRKDKPAATAANFTFEEWQEIDNDIKNWMKEIKMKDNNTSFENVLDFQETVVNVPPVRHSKSSVHSIQNKTLEKERLEKKKAPCDYKEWDKFDVEKECSKIDENDAEKTAKAVVNSTLPKIEKRIDTAGMSSREKCFVANHEKEKGNEAFRTGDFEEAVTYYSRSVSVLPTVAAYNNRAQAEIKLQNWHSAFNDCEKVLNMEPGNLKAHLRRATVHKHQGNYQAAAEDLTKVLQNEPDNIVAKKMLCEVEQKLKDLNMSQGKGRRILIQNVEDSDEENKNERGDTGKSKREKKTGTPVGGEIASKKSEMGNAPKKFSAKEDCCKFEENPTQTNKNESQSQTKSLPEKNKCLSKQKGSETNQHLNNETEKQHKRNARDDDVEQHSGSESLPHGKESSMLLPSTAVELKSEGNELFKNGQFGEAVLKYSEAIEKLKCLEGNNPEDISILYSNRAACYLKDGNCNGCIEDCSRALELQPFSLKPLLRRAMAYESIERYRHAYVDYRTALQIDGGILAANDSINRITRTLIDEDGPNWREKLPPIPIVPVSMHRWEGKYISDDPEQKAVVNSSDDRESSWINGEKDENLFLALKQDGNEYIKKAEYQDAIEKYSECLRLNSTECSIYTNRALCYLKMNRFQEAKQDCDHALELEAGNIKAFYRRALAYKGLQNYQASVNDLNKVLLMDSNVVEAKKELDVIALLLNSHNGIPSNHDKPRKKIQIQEVNEDEEVETMNTSKGSVVNHLAAGQRAETDRPIKSFMKLQLHKPSNAYEFGQLINTVNTEQDEVACADLLSIIEPKDLPVLLSNKLDGDTFMIIIQSLQSCLLEKDPNLVCQHLFYLREAERFEMVLLLLGKNGKEQIQQLFDSLSKQCDQSTLEDVKKLSRDYGL</sequence>
<feature type="repeat" description="TPR" evidence="5">
    <location>
        <begin position="213"/>
        <end position="246"/>
    </location>
</feature>
<evidence type="ECO:0000259" key="7">
    <source>
        <dbReference type="Pfam" id="PF13877"/>
    </source>
</evidence>
<evidence type="ECO:0000256" key="1">
    <source>
        <dbReference type="ARBA" id="ARBA00004496"/>
    </source>
</evidence>
<evidence type="ECO:0000313" key="8">
    <source>
        <dbReference type="Proteomes" id="UP000515156"/>
    </source>
</evidence>
<evidence type="ECO:0000256" key="6">
    <source>
        <dbReference type="SAM" id="MobiDB-lite"/>
    </source>
</evidence>
<dbReference type="Proteomes" id="UP000515156">
    <property type="component" value="Chromosome 1"/>
</dbReference>
<proteinExistence type="predicted"/>
<keyword evidence="2" id="KW-0963">Cytoplasm</keyword>
<evidence type="ECO:0000256" key="4">
    <source>
        <dbReference type="ARBA" id="ARBA00022803"/>
    </source>
</evidence>
<dbReference type="PANTHER" id="PTHR45984">
    <property type="entry name" value="RNA (RNA) POLYMERASE II ASSOCIATED PROTEIN HOMOLOG"/>
    <property type="match status" value="1"/>
</dbReference>
<dbReference type="GO" id="GO:0005829">
    <property type="term" value="C:cytosol"/>
    <property type="evidence" value="ECO:0007669"/>
    <property type="project" value="TreeGrafter"/>
</dbReference>
<evidence type="ECO:0000256" key="3">
    <source>
        <dbReference type="ARBA" id="ARBA00022737"/>
    </source>
</evidence>
<reference evidence="9" key="1">
    <citation type="submission" date="2025-08" db="UniProtKB">
        <authorList>
            <consortium name="RefSeq"/>
        </authorList>
    </citation>
    <scope>IDENTIFICATION</scope>
</reference>